<feature type="region of interest" description="Disordered" evidence="1">
    <location>
        <begin position="59"/>
        <end position="92"/>
    </location>
</feature>
<gene>
    <name evidence="3" type="ORF">FB564_2106</name>
</gene>
<sequence>MKHQHHTHESRTDGPCRGRVRSRWWAVGLAAMTGLALTATVAVATPVADAVGWATVADDRLGKPDRPQGGDHRDEGKGEDASHVKKPKGTPVPCSTGRLIAAITLANARGGAVLDLAKKCTYLLTADIDGAGLPAITAPITLNGGKNTTITRAAAADDFRILTVNANGRLTLNHLTITGGRLSGDNDGGGILINPGGGATVNTSKIVANASVDGDAGAILNNGGVLDIRHSIISRNTAANIGGAIFSIGQLVVDKSRFDANTALTGGAITISGDVTITRSELVDHQATEGGAVFILGGSTGKITDTRFARNTATNTGGSAISGGPIQLTMSRVTLANNTTTGAGGGALFLQGGSALVEDSVIKNNVGTNGGGIRNLGGLTLLRTQVTGNQATESGGGILNEATGVLALLSTKVVKNVAGTDGGGIFNAVGGTVDLNTATGTIVAKNRPNNCTNVPDCPD</sequence>
<dbReference type="Gene3D" id="2.160.20.20">
    <property type="match status" value="1"/>
</dbReference>
<dbReference type="SUPFAM" id="SSF51126">
    <property type="entry name" value="Pectin lyase-like"/>
    <property type="match status" value="1"/>
</dbReference>
<name>A0A542XM79_SALAC</name>
<proteinExistence type="predicted"/>
<evidence type="ECO:0008006" key="5">
    <source>
        <dbReference type="Google" id="ProtNLM"/>
    </source>
</evidence>
<dbReference type="GeneID" id="93771357"/>
<evidence type="ECO:0000313" key="4">
    <source>
        <dbReference type="Proteomes" id="UP000315983"/>
    </source>
</evidence>
<evidence type="ECO:0000256" key="2">
    <source>
        <dbReference type="SAM" id="Phobius"/>
    </source>
</evidence>
<dbReference type="EMBL" id="VFOL01000001">
    <property type="protein sequence ID" value="TQL36965.1"/>
    <property type="molecule type" value="Genomic_DNA"/>
</dbReference>
<reference evidence="3 4" key="1">
    <citation type="submission" date="2019-06" db="EMBL/GenBank/DDBJ databases">
        <title>Sequencing the genomes of 1000 actinobacteria strains.</title>
        <authorList>
            <person name="Klenk H.-P."/>
        </authorList>
    </citation>
    <scope>NUCLEOTIDE SEQUENCE [LARGE SCALE GENOMIC DNA]</scope>
    <source>
        <strain evidence="3 4">DSM 44819</strain>
    </source>
</reference>
<dbReference type="RefSeq" id="WP_018802515.1">
    <property type="nucleotide sequence ID" value="NZ_BOQM01000004.1"/>
</dbReference>
<dbReference type="PANTHER" id="PTHR11319:SF35">
    <property type="entry name" value="OUTER MEMBRANE PROTEIN PMPC-RELATED"/>
    <property type="match status" value="1"/>
</dbReference>
<dbReference type="AlphaFoldDB" id="A0A542XM79"/>
<comment type="caution">
    <text evidence="3">The sequence shown here is derived from an EMBL/GenBank/DDBJ whole genome shotgun (WGS) entry which is preliminary data.</text>
</comment>
<feature type="transmembrane region" description="Helical" evidence="2">
    <location>
        <begin position="24"/>
        <end position="44"/>
    </location>
</feature>
<feature type="compositionally biased region" description="Basic and acidic residues" evidence="1">
    <location>
        <begin position="59"/>
        <end position="83"/>
    </location>
</feature>
<dbReference type="PANTHER" id="PTHR11319">
    <property type="entry name" value="G PROTEIN-COUPLED RECEPTOR-RELATED"/>
    <property type="match status" value="1"/>
</dbReference>
<evidence type="ECO:0000313" key="3">
    <source>
        <dbReference type="EMBL" id="TQL36965.1"/>
    </source>
</evidence>
<protein>
    <recommendedName>
        <fullName evidence="5">Polymorphic outer membrane protein</fullName>
    </recommendedName>
</protein>
<keyword evidence="2" id="KW-1133">Transmembrane helix</keyword>
<dbReference type="Proteomes" id="UP000315983">
    <property type="component" value="Unassembled WGS sequence"/>
</dbReference>
<evidence type="ECO:0000256" key="1">
    <source>
        <dbReference type="SAM" id="MobiDB-lite"/>
    </source>
</evidence>
<organism evidence="3 4">
    <name type="scientific">Salinispora arenicola</name>
    <dbReference type="NCBI Taxonomy" id="168697"/>
    <lineage>
        <taxon>Bacteria</taxon>
        <taxon>Bacillati</taxon>
        <taxon>Actinomycetota</taxon>
        <taxon>Actinomycetes</taxon>
        <taxon>Micromonosporales</taxon>
        <taxon>Micromonosporaceae</taxon>
        <taxon>Salinispora</taxon>
    </lineage>
</organism>
<dbReference type="InterPro" id="IPR011050">
    <property type="entry name" value="Pectin_lyase_fold/virulence"/>
</dbReference>
<keyword evidence="2" id="KW-0472">Membrane</keyword>
<keyword evidence="2" id="KW-0812">Transmembrane</keyword>
<dbReference type="InterPro" id="IPR012332">
    <property type="entry name" value="Autotransporter_pectin_lyase_C"/>
</dbReference>
<accession>A0A542XM79</accession>